<accession>S3CNX8</accession>
<keyword evidence="12" id="KW-1185">Reference proteome</keyword>
<dbReference type="SUPFAM" id="SSF50182">
    <property type="entry name" value="Sm-like ribonucleoproteins"/>
    <property type="match status" value="1"/>
</dbReference>
<dbReference type="eggNOG" id="KOG1784">
    <property type="taxonomic scope" value="Eukaryota"/>
</dbReference>
<feature type="domain" description="Sm" evidence="10">
    <location>
        <begin position="1"/>
        <end position="79"/>
    </location>
</feature>
<keyword evidence="5 9" id="KW-0694">RNA-binding</keyword>
<dbReference type="GO" id="GO:0003729">
    <property type="term" value="F:mRNA binding"/>
    <property type="evidence" value="ECO:0007669"/>
    <property type="project" value="TreeGrafter"/>
</dbReference>
<evidence type="ECO:0000313" key="12">
    <source>
        <dbReference type="Proteomes" id="UP000016923"/>
    </source>
</evidence>
<dbReference type="InterPro" id="IPR044642">
    <property type="entry name" value="PTHR15588"/>
</dbReference>
<dbReference type="Proteomes" id="UP000016923">
    <property type="component" value="Unassembled WGS sequence"/>
</dbReference>
<dbReference type="FunFam" id="2.30.30.100:FF:000027">
    <property type="entry name" value="U6 snRNA-associated Sm-like protein LSm8"/>
    <property type="match status" value="1"/>
</dbReference>
<evidence type="ECO:0000256" key="1">
    <source>
        <dbReference type="ARBA" id="ARBA00004123"/>
    </source>
</evidence>
<evidence type="ECO:0000256" key="7">
    <source>
        <dbReference type="ARBA" id="ARBA00023242"/>
    </source>
</evidence>
<dbReference type="Gene3D" id="2.30.30.100">
    <property type="match status" value="1"/>
</dbReference>
<dbReference type="OrthoDB" id="422364at2759"/>
<evidence type="ECO:0000259" key="10">
    <source>
        <dbReference type="PROSITE" id="PS52002"/>
    </source>
</evidence>
<dbReference type="GO" id="GO:0046540">
    <property type="term" value="C:U4/U6 x U5 tri-snRNP complex"/>
    <property type="evidence" value="ECO:0007669"/>
    <property type="project" value="UniProtKB-UniRule"/>
</dbReference>
<keyword evidence="6 9" id="KW-0508">mRNA splicing</keyword>
<evidence type="ECO:0000313" key="11">
    <source>
        <dbReference type="EMBL" id="EPE02275.1"/>
    </source>
</evidence>
<evidence type="ECO:0000256" key="5">
    <source>
        <dbReference type="ARBA" id="ARBA00022884"/>
    </source>
</evidence>
<sequence length="100" mass="10771">MSALLNNYVEKKVLVLTIDSRILVGTLAGIDNSTNLVLTSTVERVINTPDDDEPSTQVDLGLYLVRGDNVCSVGLVDEDLDASIDWTKVRGNVIGSTKHA</sequence>
<protein>
    <recommendedName>
        <fullName evidence="9">LSM2-LSM8 complex subunit LSM8</fullName>
    </recommendedName>
</protein>
<dbReference type="Pfam" id="PF01423">
    <property type="entry name" value="LSM"/>
    <property type="match status" value="1"/>
</dbReference>
<dbReference type="OMA" id="AACDQTT"/>
<keyword evidence="3 9" id="KW-0507">mRNA processing</keyword>
<comment type="subunit">
    <text evidence="9">LSm subunits form a heteromer with a doughnut shape.</text>
</comment>
<dbReference type="GO" id="GO:0005688">
    <property type="term" value="C:U6 snRNP"/>
    <property type="evidence" value="ECO:0007669"/>
    <property type="project" value="UniProtKB-UniRule"/>
</dbReference>
<evidence type="ECO:0000256" key="4">
    <source>
        <dbReference type="ARBA" id="ARBA00022728"/>
    </source>
</evidence>
<evidence type="ECO:0000256" key="3">
    <source>
        <dbReference type="ARBA" id="ARBA00022664"/>
    </source>
</evidence>
<dbReference type="SMART" id="SM00651">
    <property type="entry name" value="Sm"/>
    <property type="match status" value="1"/>
</dbReference>
<dbReference type="InterPro" id="IPR034103">
    <property type="entry name" value="Lsm8"/>
</dbReference>
<keyword evidence="7 9" id="KW-0539">Nucleus</keyword>
<dbReference type="PROSITE" id="PS52002">
    <property type="entry name" value="SM"/>
    <property type="match status" value="1"/>
</dbReference>
<gene>
    <name evidence="9" type="primary">LSM8</name>
    <name evidence="11" type="ORF">F503_08587</name>
</gene>
<evidence type="ECO:0000256" key="9">
    <source>
        <dbReference type="RuleBase" id="RU365048"/>
    </source>
</evidence>
<comment type="similarity">
    <text evidence="2 9">Belongs to the snRNP Sm proteins family.</text>
</comment>
<dbReference type="STRING" id="1262450.S3CNX8"/>
<dbReference type="PANTHER" id="PTHR15588">
    <property type="entry name" value="LSM1"/>
    <property type="match status" value="1"/>
</dbReference>
<comment type="subcellular location">
    <subcellularLocation>
        <location evidence="1 9">Nucleus</location>
    </subcellularLocation>
</comment>
<dbReference type="CDD" id="cd01727">
    <property type="entry name" value="LSm8"/>
    <property type="match status" value="1"/>
</dbReference>
<keyword evidence="8 9" id="KW-0687">Ribonucleoprotein</keyword>
<reference evidence="11 12" key="1">
    <citation type="journal article" date="2013" name="BMC Genomics">
        <title>The genome and transcriptome of the pine saprophyte Ophiostoma piceae, and a comparison with the bark beetle-associated pine pathogen Grosmannia clavigera.</title>
        <authorList>
            <person name="Haridas S."/>
            <person name="Wang Y."/>
            <person name="Lim L."/>
            <person name="Massoumi Alamouti S."/>
            <person name="Jackman S."/>
            <person name="Docking R."/>
            <person name="Robertson G."/>
            <person name="Birol I."/>
            <person name="Bohlmann J."/>
            <person name="Breuil C."/>
        </authorList>
    </citation>
    <scope>NUCLEOTIDE SEQUENCE [LARGE SCALE GENOMIC DNA]</scope>
    <source>
        <strain evidence="11 12">UAMH 11346</strain>
    </source>
</reference>
<name>S3CNX8_OPHP1</name>
<evidence type="ECO:0000256" key="6">
    <source>
        <dbReference type="ARBA" id="ARBA00023187"/>
    </source>
</evidence>
<organism evidence="11 12">
    <name type="scientific">Ophiostoma piceae (strain UAMH 11346)</name>
    <name type="common">Sap stain fungus</name>
    <dbReference type="NCBI Taxonomy" id="1262450"/>
    <lineage>
        <taxon>Eukaryota</taxon>
        <taxon>Fungi</taxon>
        <taxon>Dikarya</taxon>
        <taxon>Ascomycota</taxon>
        <taxon>Pezizomycotina</taxon>
        <taxon>Sordariomycetes</taxon>
        <taxon>Sordariomycetidae</taxon>
        <taxon>Ophiostomatales</taxon>
        <taxon>Ophiostomataceae</taxon>
        <taxon>Ophiostoma</taxon>
    </lineage>
</organism>
<dbReference type="EMBL" id="KE148182">
    <property type="protein sequence ID" value="EPE02275.1"/>
    <property type="molecule type" value="Genomic_DNA"/>
</dbReference>
<dbReference type="GO" id="GO:0071011">
    <property type="term" value="C:precatalytic spliceosome"/>
    <property type="evidence" value="ECO:0007669"/>
    <property type="project" value="TreeGrafter"/>
</dbReference>
<dbReference type="InterPro" id="IPR010920">
    <property type="entry name" value="LSM_dom_sf"/>
</dbReference>
<dbReference type="HOGENOM" id="CLU_076902_8_1_1"/>
<keyword evidence="4 9" id="KW-0747">Spliceosome</keyword>
<dbReference type="InterPro" id="IPR047575">
    <property type="entry name" value="Sm"/>
</dbReference>
<dbReference type="InterPro" id="IPR001163">
    <property type="entry name" value="Sm_dom_euk/arc"/>
</dbReference>
<evidence type="ECO:0000256" key="2">
    <source>
        <dbReference type="ARBA" id="ARBA00006850"/>
    </source>
</evidence>
<dbReference type="GO" id="GO:0000398">
    <property type="term" value="P:mRNA splicing, via spliceosome"/>
    <property type="evidence" value="ECO:0007669"/>
    <property type="project" value="UniProtKB-UniRule"/>
</dbReference>
<evidence type="ECO:0000256" key="8">
    <source>
        <dbReference type="ARBA" id="ARBA00023274"/>
    </source>
</evidence>
<comment type="function">
    <text evidence="9">Plays role in pre-mRNA splicing as component of the U4/U6-U5 tri-snRNP complex that is involved in spliceosome assembly, and as component of the precatalytic spliceosome (spliceosome B complex). The heptameric LSM2-8 complex binds specifically to the 3'-terminal U-tract of U6 snRNA.</text>
</comment>
<proteinExistence type="inferred from homology"/>
<dbReference type="PANTHER" id="PTHR15588:SF9">
    <property type="entry name" value="U6 SNRNA-ASSOCIATED SM-LIKE PROTEIN LSM8"/>
    <property type="match status" value="1"/>
</dbReference>
<dbReference type="AlphaFoldDB" id="S3CNX8"/>
<dbReference type="VEuPathDB" id="FungiDB:F503_08587"/>